<keyword evidence="11" id="KW-1185">Reference proteome</keyword>
<feature type="transmembrane region" description="Helical" evidence="8">
    <location>
        <begin position="20"/>
        <end position="41"/>
    </location>
</feature>
<evidence type="ECO:0000313" key="11">
    <source>
        <dbReference type="Proteomes" id="UP000260649"/>
    </source>
</evidence>
<accession>A0A3E2B6C3</accession>
<evidence type="ECO:0000256" key="4">
    <source>
        <dbReference type="ARBA" id="ARBA00022475"/>
    </source>
</evidence>
<comment type="subcellular location">
    <subcellularLocation>
        <location evidence="1 8">Cell membrane</location>
        <topology evidence="1 8">Multi-pass membrane protein</topology>
    </subcellularLocation>
</comment>
<dbReference type="CDD" id="cd06261">
    <property type="entry name" value="TM_PBP2"/>
    <property type="match status" value="1"/>
</dbReference>
<evidence type="ECO:0000256" key="1">
    <source>
        <dbReference type="ARBA" id="ARBA00004651"/>
    </source>
</evidence>
<keyword evidence="3" id="KW-0813">Transport</keyword>
<feature type="transmembrane region" description="Helical" evidence="8">
    <location>
        <begin position="114"/>
        <end position="134"/>
    </location>
</feature>
<dbReference type="OrthoDB" id="9785113at2"/>
<feature type="transmembrane region" description="Helical" evidence="8">
    <location>
        <begin position="140"/>
        <end position="156"/>
    </location>
</feature>
<dbReference type="PANTHER" id="PTHR43470">
    <property type="entry name" value="PHOSPHATE TRANSPORT SYSTEM PERMEASE PROTEIN PSTA-RELATED"/>
    <property type="match status" value="1"/>
</dbReference>
<keyword evidence="5 8" id="KW-0812">Transmembrane</keyword>
<dbReference type="InterPro" id="IPR035906">
    <property type="entry name" value="MetI-like_sf"/>
</dbReference>
<dbReference type="NCBIfam" id="TIGR00974">
    <property type="entry name" value="3a0107s02c"/>
    <property type="match status" value="1"/>
</dbReference>
<evidence type="ECO:0000256" key="5">
    <source>
        <dbReference type="ARBA" id="ARBA00022692"/>
    </source>
</evidence>
<keyword evidence="4 8" id="KW-1003">Cell membrane</keyword>
<dbReference type="InterPro" id="IPR000515">
    <property type="entry name" value="MetI-like"/>
</dbReference>
<comment type="caution">
    <text evidence="10">The sequence shown here is derived from an EMBL/GenBank/DDBJ whole genome shotgun (WGS) entry which is preliminary data.</text>
</comment>
<evidence type="ECO:0000259" key="9">
    <source>
        <dbReference type="PROSITE" id="PS50928"/>
    </source>
</evidence>
<comment type="similarity">
    <text evidence="2 8">Belongs to the binding-protein-dependent transport system permease family. CysTW subfamily.</text>
</comment>
<feature type="transmembrane region" description="Helical" evidence="8">
    <location>
        <begin position="73"/>
        <end position="94"/>
    </location>
</feature>
<reference evidence="10 11" key="1">
    <citation type="submission" date="2018-07" db="EMBL/GenBank/DDBJ databases">
        <title>GABA Modulating Bacteria of the Human Gut Microbiota.</title>
        <authorList>
            <person name="Strandwitz P."/>
            <person name="Kim K.H."/>
            <person name="Terekhova D."/>
            <person name="Liu J.K."/>
            <person name="Sharma A."/>
            <person name="Levering J."/>
            <person name="Mcdonald D."/>
            <person name="Dietrich D."/>
            <person name="Ramadhar T.R."/>
            <person name="Lekbua A."/>
            <person name="Mroue N."/>
            <person name="Liston C."/>
            <person name="Stewart E.J."/>
            <person name="Dubin M.J."/>
            <person name="Zengler K."/>
            <person name="Knight R."/>
            <person name="Gilbert J.A."/>
            <person name="Clardy J."/>
            <person name="Lewis K."/>
        </authorList>
    </citation>
    <scope>NUCLEOTIDE SEQUENCE [LARGE SCALE GENOMIC DNA]</scope>
    <source>
        <strain evidence="10 11">KLE1738</strain>
    </source>
</reference>
<keyword evidence="7 8" id="KW-0472">Membrane</keyword>
<dbReference type="GO" id="GO:0005886">
    <property type="term" value="C:plasma membrane"/>
    <property type="evidence" value="ECO:0007669"/>
    <property type="project" value="UniProtKB-SubCell"/>
</dbReference>
<evidence type="ECO:0000256" key="8">
    <source>
        <dbReference type="RuleBase" id="RU363043"/>
    </source>
</evidence>
<evidence type="ECO:0000256" key="2">
    <source>
        <dbReference type="ARBA" id="ARBA00007069"/>
    </source>
</evidence>
<dbReference type="InterPro" id="IPR005672">
    <property type="entry name" value="Phosphate_PstA"/>
</dbReference>
<evidence type="ECO:0000256" key="6">
    <source>
        <dbReference type="ARBA" id="ARBA00022989"/>
    </source>
</evidence>
<dbReference type="Pfam" id="PF00528">
    <property type="entry name" value="BPD_transp_1"/>
    <property type="match status" value="1"/>
</dbReference>
<evidence type="ECO:0000256" key="3">
    <source>
        <dbReference type="ARBA" id="ARBA00022448"/>
    </source>
</evidence>
<sequence length="286" mass="30686">MEMSSLSKRRKAYDRSLRTLLYLCAGITCALLLFLIGYIFYRGLGNISWELLSSQTSYINDTIGILPNFLNTLYIILLAMVIVLPLGVGAAIYLTEYATNRKVVAAIEFATETLTGIPSIIFGLVGMLFFLQLFGLKAGILAGGLTLVIMILPTIVRTTQESLKTVPQSYREGALALGAGKWHMVRTVVLPNAVDGIVTGCILAVGRIVGESAALLFTAGFGLELNNFITSLQASSATLTVALYVYANERGETGVAFAIAAVLMLLVFLINFAATLAGKKLKRKAG</sequence>
<feature type="domain" description="ABC transmembrane type-1" evidence="9">
    <location>
        <begin position="69"/>
        <end position="274"/>
    </location>
</feature>
<dbReference type="PANTHER" id="PTHR43470:SF3">
    <property type="entry name" value="PHOSPHATE TRANSPORT SYSTEM PERMEASE PROTEIN PSTA-RELATED"/>
    <property type="match status" value="1"/>
</dbReference>
<dbReference type="PROSITE" id="PS50928">
    <property type="entry name" value="ABC_TM1"/>
    <property type="match status" value="1"/>
</dbReference>
<dbReference type="Gene3D" id="1.10.3720.10">
    <property type="entry name" value="MetI-like"/>
    <property type="match status" value="1"/>
</dbReference>
<protein>
    <recommendedName>
        <fullName evidence="8">Phosphate transport system permease protein PstA</fullName>
    </recommendedName>
</protein>
<feature type="transmembrane region" description="Helical" evidence="8">
    <location>
        <begin position="253"/>
        <end position="274"/>
    </location>
</feature>
<name>A0A3E2B6C3_9FIRM</name>
<proteinExistence type="inferred from homology"/>
<dbReference type="EMBL" id="QQRQ01000002">
    <property type="protein sequence ID" value="RFT07555.1"/>
    <property type="molecule type" value="Genomic_DNA"/>
</dbReference>
<dbReference type="SUPFAM" id="SSF161098">
    <property type="entry name" value="MetI-like"/>
    <property type="match status" value="1"/>
</dbReference>
<dbReference type="GO" id="GO:0005315">
    <property type="term" value="F:phosphate transmembrane transporter activity"/>
    <property type="evidence" value="ECO:0007669"/>
    <property type="project" value="InterPro"/>
</dbReference>
<keyword evidence="6 8" id="KW-1133">Transmembrane helix</keyword>
<dbReference type="AlphaFoldDB" id="A0A3E2B6C3"/>
<organism evidence="10 11">
    <name type="scientific">Evtepia gabavorous</name>
    <dbReference type="NCBI Taxonomy" id="2211183"/>
    <lineage>
        <taxon>Bacteria</taxon>
        <taxon>Bacillati</taxon>
        <taxon>Bacillota</taxon>
        <taxon>Clostridia</taxon>
        <taxon>Eubacteriales</taxon>
        <taxon>Evtepia</taxon>
    </lineage>
</organism>
<evidence type="ECO:0000256" key="7">
    <source>
        <dbReference type="ARBA" id="ARBA00023136"/>
    </source>
</evidence>
<gene>
    <name evidence="10" type="primary">pstA</name>
    <name evidence="10" type="ORF">DV520_01765</name>
</gene>
<dbReference type="Proteomes" id="UP000260649">
    <property type="component" value="Unassembled WGS sequence"/>
</dbReference>
<evidence type="ECO:0000313" key="10">
    <source>
        <dbReference type="EMBL" id="RFT07555.1"/>
    </source>
</evidence>
<feature type="transmembrane region" description="Helical" evidence="8">
    <location>
        <begin position="228"/>
        <end position="247"/>
    </location>
</feature>
<dbReference type="GO" id="GO:0035435">
    <property type="term" value="P:phosphate ion transmembrane transport"/>
    <property type="evidence" value="ECO:0007669"/>
    <property type="project" value="InterPro"/>
</dbReference>